<keyword evidence="3" id="KW-0408">Iron</keyword>
<dbReference type="InterPro" id="IPR011257">
    <property type="entry name" value="DNA_glycosylase"/>
</dbReference>
<dbReference type="Pfam" id="PF00730">
    <property type="entry name" value="HhH-GPD"/>
    <property type="match status" value="1"/>
</dbReference>
<name>A0ABX2LMH2_9STAP</name>
<dbReference type="PANTHER" id="PTHR10359">
    <property type="entry name" value="A/G-SPECIFIC ADENINE GLYCOSYLASE/ENDONUCLEASE III"/>
    <property type="match status" value="1"/>
</dbReference>
<gene>
    <name evidence="6" type="ORF">HUN84_07775</name>
</gene>
<dbReference type="PIRSF" id="PIRSF001435">
    <property type="entry name" value="Nth"/>
    <property type="match status" value="1"/>
</dbReference>
<dbReference type="GO" id="GO:0004519">
    <property type="term" value="F:endonuclease activity"/>
    <property type="evidence" value="ECO:0007669"/>
    <property type="project" value="UniProtKB-KW"/>
</dbReference>
<dbReference type="Proteomes" id="UP000610527">
    <property type="component" value="Unassembled WGS sequence"/>
</dbReference>
<keyword evidence="7" id="KW-1185">Reference proteome</keyword>
<dbReference type="CDD" id="cd00056">
    <property type="entry name" value="ENDO3c"/>
    <property type="match status" value="1"/>
</dbReference>
<dbReference type="Gene3D" id="1.10.340.30">
    <property type="entry name" value="Hypothetical protein, domain 2"/>
    <property type="match status" value="1"/>
</dbReference>
<keyword evidence="6" id="KW-0378">Hydrolase</keyword>
<evidence type="ECO:0000256" key="3">
    <source>
        <dbReference type="ARBA" id="ARBA00023004"/>
    </source>
</evidence>
<sequence>MPTLTTEALYNILLDNMGPQHWWPAESPKEMMLGAILVQNTNWNNADMALMRLKEETCFDPQTILALPLNELQDIIRSSGFYKNKGKAIHALFNWLNQYNFDYDAIARMHGDTLRQALLNIRGIGSETADVLLVYLFQRIEFIPDRYTRRLYHKLGYSNTENYDKFKKHITLPDYFTNQDANEFHALLDNFGKHYFNGKGKQKYTFLDHYFIKND</sequence>
<comment type="caution">
    <text evidence="6">The sequence shown here is derived from an EMBL/GenBank/DDBJ whole genome shotgun (WGS) entry which is preliminary data.</text>
</comment>
<dbReference type="RefSeq" id="WP_053030753.1">
    <property type="nucleotide sequence ID" value="NZ_CUEE01000009.1"/>
</dbReference>
<organism evidence="6 7">
    <name type="scientific">Staphylococcus borealis</name>
    <dbReference type="NCBI Taxonomy" id="2742203"/>
    <lineage>
        <taxon>Bacteria</taxon>
        <taxon>Bacillati</taxon>
        <taxon>Bacillota</taxon>
        <taxon>Bacilli</taxon>
        <taxon>Bacillales</taxon>
        <taxon>Staphylococcaceae</taxon>
        <taxon>Staphylococcus</taxon>
    </lineage>
</organism>
<dbReference type="SUPFAM" id="SSF48150">
    <property type="entry name" value="DNA-glycosylase"/>
    <property type="match status" value="1"/>
</dbReference>
<dbReference type="InterPro" id="IPR003265">
    <property type="entry name" value="HhH-GPD_domain"/>
</dbReference>
<evidence type="ECO:0000256" key="1">
    <source>
        <dbReference type="ARBA" id="ARBA00022485"/>
    </source>
</evidence>
<dbReference type="EMBL" id="JABVEG010000004">
    <property type="protein sequence ID" value="NUI82619.1"/>
    <property type="molecule type" value="Genomic_DNA"/>
</dbReference>
<dbReference type="SMART" id="SM00478">
    <property type="entry name" value="ENDO3c"/>
    <property type="match status" value="1"/>
</dbReference>
<dbReference type="PANTHER" id="PTHR10359:SF19">
    <property type="entry name" value="DNA REPAIR GLYCOSYLASE MJ1434-RELATED"/>
    <property type="match status" value="1"/>
</dbReference>
<proteinExistence type="predicted"/>
<keyword evidence="4" id="KW-0411">Iron-sulfur</keyword>
<protein>
    <submittedName>
        <fullName evidence="6">Endonuclease III domain-containing protein</fullName>
    </submittedName>
</protein>
<keyword evidence="6" id="KW-0255">Endonuclease</keyword>
<keyword evidence="1" id="KW-0004">4Fe-4S</keyword>
<evidence type="ECO:0000256" key="4">
    <source>
        <dbReference type="ARBA" id="ARBA00023014"/>
    </source>
</evidence>
<keyword evidence="2" id="KW-0479">Metal-binding</keyword>
<evidence type="ECO:0000259" key="5">
    <source>
        <dbReference type="SMART" id="SM00478"/>
    </source>
</evidence>
<keyword evidence="6" id="KW-0540">Nuclease</keyword>
<accession>A0ABX2LMH2</accession>
<feature type="domain" description="HhH-GPD" evidence="5">
    <location>
        <begin position="37"/>
        <end position="194"/>
    </location>
</feature>
<evidence type="ECO:0000313" key="7">
    <source>
        <dbReference type="Proteomes" id="UP000610527"/>
    </source>
</evidence>
<evidence type="ECO:0000313" key="6">
    <source>
        <dbReference type="EMBL" id="NUI82619.1"/>
    </source>
</evidence>
<evidence type="ECO:0000256" key="2">
    <source>
        <dbReference type="ARBA" id="ARBA00022723"/>
    </source>
</evidence>
<reference evidence="6 7" key="1">
    <citation type="submission" date="2020-06" db="EMBL/GenBank/DDBJ databases">
        <title>Staphylococcus borealis sp. nov. -A novel member of the Staphylococcaceae family isolated from skin and blood in humans.</title>
        <authorList>
            <person name="Pain M."/>
            <person name="Wolden R."/>
            <person name="Jaen-Luchoro D."/>
            <person name="Salva-Serra F."/>
            <person name="Iglesias B.P."/>
            <person name="Karlsson R."/>
            <person name="Klingenberg C."/>
            <person name="Cavanagh J.P."/>
        </authorList>
    </citation>
    <scope>NUCLEOTIDE SEQUENCE [LARGE SCALE GENOMIC DNA]</scope>
    <source>
        <strain evidence="6 7">58-22</strain>
    </source>
</reference>
<dbReference type="GeneID" id="74187026"/>